<evidence type="ECO:0000256" key="1">
    <source>
        <dbReference type="ARBA" id="ARBA00008390"/>
    </source>
</evidence>
<dbReference type="InterPro" id="IPR000566">
    <property type="entry name" value="Lipocln_cytosolic_FA-bd_dom"/>
</dbReference>
<feature type="domain" description="Lipocalin/cytosolic fatty-acid binding" evidence="2">
    <location>
        <begin position="4"/>
        <end position="132"/>
    </location>
</feature>
<dbReference type="AlphaFoldDB" id="A0ABD1IWN6"/>
<dbReference type="Proteomes" id="UP001591681">
    <property type="component" value="Unassembled WGS sequence"/>
</dbReference>
<sequence length="132" mass="15217">MTFNGAWKAERSENYDKFMEQMGINFMKRKLAEHDNLKITITQTGNQFHIVESSTFRTKEIDFTLGEPFDYALADGTEVSGTWNLDGEMLKGVFTRKDNNKVLTTTRTLVNGELVQTFNYDGVDAKRIFKKE</sequence>
<dbReference type="PANTHER" id="PTHR11955">
    <property type="entry name" value="FATTY ACID BINDING PROTEIN"/>
    <property type="match status" value="1"/>
</dbReference>
<dbReference type="SUPFAM" id="SSF50814">
    <property type="entry name" value="Lipocalins"/>
    <property type="match status" value="1"/>
</dbReference>
<name>A0ABD1IWN6_9TELE</name>
<dbReference type="EMBL" id="JBHFQA010000022">
    <property type="protein sequence ID" value="KAL2078999.1"/>
    <property type="molecule type" value="Genomic_DNA"/>
</dbReference>
<dbReference type="FunFam" id="2.40.128.20:FF:000001">
    <property type="entry name" value="Fatty acid-binding protein, adipocyte"/>
    <property type="match status" value="1"/>
</dbReference>
<organism evidence="3 4">
    <name type="scientific">Coilia grayii</name>
    <name type="common">Gray's grenadier anchovy</name>
    <dbReference type="NCBI Taxonomy" id="363190"/>
    <lineage>
        <taxon>Eukaryota</taxon>
        <taxon>Metazoa</taxon>
        <taxon>Chordata</taxon>
        <taxon>Craniata</taxon>
        <taxon>Vertebrata</taxon>
        <taxon>Euteleostomi</taxon>
        <taxon>Actinopterygii</taxon>
        <taxon>Neopterygii</taxon>
        <taxon>Teleostei</taxon>
        <taxon>Clupei</taxon>
        <taxon>Clupeiformes</taxon>
        <taxon>Clupeoidei</taxon>
        <taxon>Engraulidae</taxon>
        <taxon>Coilinae</taxon>
        <taxon>Coilia</taxon>
    </lineage>
</organism>
<reference evidence="3 4" key="1">
    <citation type="submission" date="2024-09" db="EMBL/GenBank/DDBJ databases">
        <title>A chromosome-level genome assembly of Gray's grenadier anchovy, Coilia grayii.</title>
        <authorList>
            <person name="Fu Z."/>
        </authorList>
    </citation>
    <scope>NUCLEOTIDE SEQUENCE [LARGE SCALE GENOMIC DNA]</scope>
    <source>
        <strain evidence="3">G4</strain>
        <tissue evidence="3">Muscle</tissue>
    </source>
</reference>
<dbReference type="InterPro" id="IPR000463">
    <property type="entry name" value="Fatty_acid-bd"/>
</dbReference>
<comment type="caution">
    <text evidence="3">The sequence shown here is derived from an EMBL/GenBank/DDBJ whole genome shotgun (WGS) entry which is preliminary data.</text>
</comment>
<comment type="similarity">
    <text evidence="1">Belongs to the calycin superfamily. Fatty-acid binding protein (FABP) family.</text>
</comment>
<dbReference type="PRINTS" id="PR00178">
    <property type="entry name" value="FATTYACIDBP"/>
</dbReference>
<evidence type="ECO:0000313" key="4">
    <source>
        <dbReference type="Proteomes" id="UP001591681"/>
    </source>
</evidence>
<dbReference type="Pfam" id="PF00061">
    <property type="entry name" value="Lipocalin"/>
    <property type="match status" value="1"/>
</dbReference>
<accession>A0ABD1IWN6</accession>
<evidence type="ECO:0000313" key="3">
    <source>
        <dbReference type="EMBL" id="KAL2078999.1"/>
    </source>
</evidence>
<proteinExistence type="inferred from homology"/>
<keyword evidence="4" id="KW-1185">Reference proteome</keyword>
<evidence type="ECO:0000259" key="2">
    <source>
        <dbReference type="Pfam" id="PF00061"/>
    </source>
</evidence>
<protein>
    <recommendedName>
        <fullName evidence="2">Lipocalin/cytosolic fatty-acid binding domain-containing protein</fullName>
    </recommendedName>
</protein>
<dbReference type="InterPro" id="IPR012674">
    <property type="entry name" value="Calycin"/>
</dbReference>
<dbReference type="Gene3D" id="2.40.128.20">
    <property type="match status" value="1"/>
</dbReference>
<gene>
    <name evidence="3" type="ORF">ACEWY4_024743</name>
</gene>
<dbReference type="InterPro" id="IPR031259">
    <property type="entry name" value="ILBP"/>
</dbReference>